<protein>
    <recommendedName>
        <fullName evidence="4">Secreted protein</fullName>
    </recommendedName>
</protein>
<evidence type="ECO:0000313" key="3">
    <source>
        <dbReference type="Proteomes" id="UP001283361"/>
    </source>
</evidence>
<organism evidence="2 3">
    <name type="scientific">Elysia crispata</name>
    <name type="common">lettuce slug</name>
    <dbReference type="NCBI Taxonomy" id="231223"/>
    <lineage>
        <taxon>Eukaryota</taxon>
        <taxon>Metazoa</taxon>
        <taxon>Spiralia</taxon>
        <taxon>Lophotrochozoa</taxon>
        <taxon>Mollusca</taxon>
        <taxon>Gastropoda</taxon>
        <taxon>Heterobranchia</taxon>
        <taxon>Euthyneura</taxon>
        <taxon>Panpulmonata</taxon>
        <taxon>Sacoglossa</taxon>
        <taxon>Placobranchoidea</taxon>
        <taxon>Plakobranchidae</taxon>
        <taxon>Elysia</taxon>
    </lineage>
</organism>
<feature type="chain" id="PRO_5042118433" description="Secreted protein" evidence="1">
    <location>
        <begin position="22"/>
        <end position="76"/>
    </location>
</feature>
<keyword evidence="3" id="KW-1185">Reference proteome</keyword>
<evidence type="ECO:0000313" key="2">
    <source>
        <dbReference type="EMBL" id="KAK3778425.1"/>
    </source>
</evidence>
<dbReference type="EMBL" id="JAWDGP010002956">
    <property type="protein sequence ID" value="KAK3778425.1"/>
    <property type="molecule type" value="Genomic_DNA"/>
</dbReference>
<gene>
    <name evidence="2" type="ORF">RRG08_014052</name>
</gene>
<proteinExistence type="predicted"/>
<sequence length="76" mass="8355">MTIRHQRLSLTVAVVIPFSLAPLSPYSGYSTLRQVRSSPSTFHVQPSEVLPDWTDSCRLTCKGGPSRAHDAKSISQ</sequence>
<reference evidence="2" key="1">
    <citation type="journal article" date="2023" name="G3 (Bethesda)">
        <title>A reference genome for the long-term kleptoplast-retaining sea slug Elysia crispata morphotype clarki.</title>
        <authorList>
            <person name="Eastman K.E."/>
            <person name="Pendleton A.L."/>
            <person name="Shaikh M.A."/>
            <person name="Suttiyut T."/>
            <person name="Ogas R."/>
            <person name="Tomko P."/>
            <person name="Gavelis G."/>
            <person name="Widhalm J.R."/>
            <person name="Wisecaver J.H."/>
        </authorList>
    </citation>
    <scope>NUCLEOTIDE SEQUENCE</scope>
    <source>
        <strain evidence="2">ECLA1</strain>
    </source>
</reference>
<evidence type="ECO:0000256" key="1">
    <source>
        <dbReference type="SAM" id="SignalP"/>
    </source>
</evidence>
<keyword evidence="1" id="KW-0732">Signal</keyword>
<feature type="signal peptide" evidence="1">
    <location>
        <begin position="1"/>
        <end position="21"/>
    </location>
</feature>
<accession>A0AAE1DQE9</accession>
<dbReference type="AlphaFoldDB" id="A0AAE1DQE9"/>
<dbReference type="Proteomes" id="UP001283361">
    <property type="component" value="Unassembled WGS sequence"/>
</dbReference>
<evidence type="ECO:0008006" key="4">
    <source>
        <dbReference type="Google" id="ProtNLM"/>
    </source>
</evidence>
<comment type="caution">
    <text evidence="2">The sequence shown here is derived from an EMBL/GenBank/DDBJ whole genome shotgun (WGS) entry which is preliminary data.</text>
</comment>
<name>A0AAE1DQE9_9GAST</name>